<protein>
    <submittedName>
        <fullName evidence="5">Peptidase A1 domain-containing protein</fullName>
    </submittedName>
</protein>
<organism evidence="4 5">
    <name type="scientific">Meloidogyne hapla</name>
    <name type="common">Root-knot nematode worm</name>
    <dbReference type="NCBI Taxonomy" id="6305"/>
    <lineage>
        <taxon>Eukaryota</taxon>
        <taxon>Metazoa</taxon>
        <taxon>Ecdysozoa</taxon>
        <taxon>Nematoda</taxon>
        <taxon>Chromadorea</taxon>
        <taxon>Rhabditida</taxon>
        <taxon>Tylenchina</taxon>
        <taxon>Tylenchomorpha</taxon>
        <taxon>Tylenchoidea</taxon>
        <taxon>Meloidogynidae</taxon>
        <taxon>Meloidogyninae</taxon>
        <taxon>Meloidogyne</taxon>
    </lineage>
</organism>
<feature type="signal peptide" evidence="2">
    <location>
        <begin position="1"/>
        <end position="18"/>
    </location>
</feature>
<dbReference type="GO" id="GO:0006508">
    <property type="term" value="P:proteolysis"/>
    <property type="evidence" value="ECO:0007669"/>
    <property type="project" value="InterPro"/>
</dbReference>
<dbReference type="Gene3D" id="2.40.70.10">
    <property type="entry name" value="Acid Proteases"/>
    <property type="match status" value="2"/>
</dbReference>
<dbReference type="SUPFAM" id="SSF50630">
    <property type="entry name" value="Acid proteases"/>
    <property type="match status" value="1"/>
</dbReference>
<dbReference type="PROSITE" id="PS51767">
    <property type="entry name" value="PEPTIDASE_A1"/>
    <property type="match status" value="1"/>
</dbReference>
<feature type="chain" id="PRO_5009315737" evidence="2">
    <location>
        <begin position="19"/>
        <end position="332"/>
    </location>
</feature>
<evidence type="ECO:0000313" key="5">
    <source>
        <dbReference type="WBParaSite" id="MhA1_Contig2122.frz3.gene1"/>
    </source>
</evidence>
<dbReference type="Proteomes" id="UP000095281">
    <property type="component" value="Unplaced"/>
</dbReference>
<dbReference type="GO" id="GO:0004190">
    <property type="term" value="F:aspartic-type endopeptidase activity"/>
    <property type="evidence" value="ECO:0007669"/>
    <property type="project" value="InterPro"/>
</dbReference>
<keyword evidence="2" id="KW-0732">Signal</keyword>
<accession>A0A1I8BET8</accession>
<dbReference type="AlphaFoldDB" id="A0A1I8BET8"/>
<evidence type="ECO:0000256" key="1">
    <source>
        <dbReference type="ARBA" id="ARBA00007447"/>
    </source>
</evidence>
<proteinExistence type="inferred from homology"/>
<keyword evidence="4" id="KW-1185">Reference proteome</keyword>
<dbReference type="InterPro" id="IPR001461">
    <property type="entry name" value="Aspartic_peptidase_A1"/>
</dbReference>
<dbReference type="InterPro" id="IPR021109">
    <property type="entry name" value="Peptidase_aspartic_dom_sf"/>
</dbReference>
<dbReference type="Pfam" id="PF00026">
    <property type="entry name" value="Asp"/>
    <property type="match status" value="1"/>
</dbReference>
<dbReference type="InterPro" id="IPR033121">
    <property type="entry name" value="PEPTIDASE_A1"/>
</dbReference>
<evidence type="ECO:0000259" key="3">
    <source>
        <dbReference type="PROSITE" id="PS51767"/>
    </source>
</evidence>
<dbReference type="WBParaSite" id="MhA1_Contig2122.frz3.gene1">
    <property type="protein sequence ID" value="MhA1_Contig2122.frz3.gene1"/>
    <property type="gene ID" value="MhA1_Contig2122.frz3.gene1"/>
</dbReference>
<dbReference type="PANTHER" id="PTHR47966:SF51">
    <property type="entry name" value="BETA-SITE APP-CLEAVING ENZYME, ISOFORM A-RELATED"/>
    <property type="match status" value="1"/>
</dbReference>
<comment type="similarity">
    <text evidence="1">Belongs to the peptidase A1 family.</text>
</comment>
<name>A0A1I8BET8_MELHA</name>
<reference evidence="5" key="1">
    <citation type="submission" date="2016-11" db="UniProtKB">
        <authorList>
            <consortium name="WormBaseParasite"/>
        </authorList>
    </citation>
    <scope>IDENTIFICATION</scope>
</reference>
<evidence type="ECO:0000313" key="4">
    <source>
        <dbReference type="Proteomes" id="UP000095281"/>
    </source>
</evidence>
<evidence type="ECO:0000256" key="2">
    <source>
        <dbReference type="SAM" id="SignalP"/>
    </source>
</evidence>
<dbReference type="PANTHER" id="PTHR47966">
    <property type="entry name" value="BETA-SITE APP-CLEAVING ENZYME, ISOFORM A-RELATED"/>
    <property type="match status" value="1"/>
</dbReference>
<sequence length="332" mass="36629">MFKIILLILPFLFQLSLTGIIPKSSSNNVVSIQMNRNNYKRCGEINIGGQNVNLAFSLYGTDFWIAINKNKLNSSFKPLNIIGEIKDAGIKGPLMKSTLTIGGIKIKNMPLVVVNSIPAAYSNSLVNTNGMLGLSKSGNNNPLEYLSKNLQNPILTFYTKSNGQLSLPSQNEKSVGLITFGGEDNENCVEYSYAPLAEKSKWSVDIQCIKVGEKELSSVGSKTMQILEEELLMLAPQNVLEEIAKIMNLTSFGDDTGMFVFKKEFCNEKNIDKLPKITLIVGDPNDCDKQAIIEINPKQYLQFTSLGDCRLLIANSVAMGYDNNWLMGAKCL</sequence>
<feature type="domain" description="Peptidase A1" evidence="3">
    <location>
        <begin position="41"/>
        <end position="332"/>
    </location>
</feature>